<feature type="signal peptide" evidence="2">
    <location>
        <begin position="1"/>
        <end position="23"/>
    </location>
</feature>
<organism evidence="4 5">
    <name type="scientific">Gymnodinialimonas ceratoperidinii</name>
    <dbReference type="NCBI Taxonomy" id="2856823"/>
    <lineage>
        <taxon>Bacteria</taxon>
        <taxon>Pseudomonadati</taxon>
        <taxon>Pseudomonadota</taxon>
        <taxon>Alphaproteobacteria</taxon>
        <taxon>Rhodobacterales</taxon>
        <taxon>Paracoccaceae</taxon>
        <taxon>Gymnodinialimonas</taxon>
    </lineage>
</organism>
<feature type="compositionally biased region" description="Polar residues" evidence="1">
    <location>
        <begin position="30"/>
        <end position="39"/>
    </location>
</feature>
<evidence type="ECO:0000313" key="5">
    <source>
        <dbReference type="Proteomes" id="UP000825009"/>
    </source>
</evidence>
<gene>
    <name evidence="4" type="ORF">KYE46_06790</name>
</gene>
<protein>
    <submittedName>
        <fullName evidence="4">Peptidoglycan-binding protein</fullName>
    </submittedName>
</protein>
<keyword evidence="2" id="KW-0732">Signal</keyword>
<proteinExistence type="predicted"/>
<feature type="chain" id="PRO_5034096645" evidence="2">
    <location>
        <begin position="24"/>
        <end position="190"/>
    </location>
</feature>
<dbReference type="RefSeq" id="WP_219004377.1">
    <property type="nucleotide sequence ID" value="NZ_CP079194.1"/>
</dbReference>
<accession>A0A8F6TYC2</accession>
<reference evidence="4 5" key="1">
    <citation type="submission" date="2021-07" db="EMBL/GenBank/DDBJ databases">
        <title>A novel Jannaschia species isolated from marine dinoflagellate Ceratoperidinium margalefii.</title>
        <authorList>
            <person name="Jiang Y."/>
            <person name="Li Z."/>
        </authorList>
    </citation>
    <scope>NUCLEOTIDE SEQUENCE [LARGE SCALE GENOMIC DNA]</scope>
    <source>
        <strain evidence="4 5">J12C1-MA-4</strain>
    </source>
</reference>
<feature type="region of interest" description="Disordered" evidence="1">
    <location>
        <begin position="25"/>
        <end position="61"/>
    </location>
</feature>
<dbReference type="InterPro" id="IPR002477">
    <property type="entry name" value="Peptidoglycan-bd-like"/>
</dbReference>
<keyword evidence="5" id="KW-1185">Reference proteome</keyword>
<dbReference type="Proteomes" id="UP000825009">
    <property type="component" value="Chromosome"/>
</dbReference>
<evidence type="ECO:0000256" key="1">
    <source>
        <dbReference type="SAM" id="MobiDB-lite"/>
    </source>
</evidence>
<feature type="domain" description="Peptidoglycan binding-like" evidence="3">
    <location>
        <begin position="126"/>
        <end position="169"/>
    </location>
</feature>
<evidence type="ECO:0000259" key="3">
    <source>
        <dbReference type="Pfam" id="PF01471"/>
    </source>
</evidence>
<dbReference type="PROSITE" id="PS51257">
    <property type="entry name" value="PROKAR_LIPOPROTEIN"/>
    <property type="match status" value="1"/>
</dbReference>
<dbReference type="EMBL" id="CP079194">
    <property type="protein sequence ID" value="QXT40925.1"/>
    <property type="molecule type" value="Genomic_DNA"/>
</dbReference>
<dbReference type="KEGG" id="gce:KYE46_06790"/>
<name>A0A8F6TYC2_9RHOB</name>
<sequence length="190" mass="20076">MHRSLILVALAGALGLAACQPTAPGDEDSFTSVITPSTNSGSGGVQVSRGVGPPGADPQSCYGREIQPAVIETVTEQIMAEPEQLDRDGNVRRPAVFVTATEQRIVEDRTETWFETPCAMEGNAEYIANLQRALAVRGHYTGAASGVMNRATVAAIRAYQQPQGLDSGVLSLAAARQLGLSVWDPELARN</sequence>
<dbReference type="AlphaFoldDB" id="A0A8F6TYC2"/>
<evidence type="ECO:0000256" key="2">
    <source>
        <dbReference type="SAM" id="SignalP"/>
    </source>
</evidence>
<evidence type="ECO:0000313" key="4">
    <source>
        <dbReference type="EMBL" id="QXT40925.1"/>
    </source>
</evidence>
<dbReference type="Pfam" id="PF01471">
    <property type="entry name" value="PG_binding_1"/>
    <property type="match status" value="1"/>
</dbReference>